<dbReference type="PANTHER" id="PTHR37418:SF2">
    <property type="entry name" value="3-KETO-5-AMINOHEXANOATE CLEAVAGE ENZYME"/>
    <property type="match status" value="1"/>
</dbReference>
<dbReference type="InterPro" id="IPR013785">
    <property type="entry name" value="Aldolase_TIM"/>
</dbReference>
<gene>
    <name evidence="5" type="ORF">LCGC14_0468120</name>
</gene>
<dbReference type="GO" id="GO:0043720">
    <property type="term" value="F:3-keto-5-aminohexanoate cleavage activity"/>
    <property type="evidence" value="ECO:0007669"/>
    <property type="project" value="InterPro"/>
</dbReference>
<evidence type="ECO:0000256" key="4">
    <source>
        <dbReference type="ARBA" id="ARBA00022833"/>
    </source>
</evidence>
<dbReference type="EMBL" id="LAZR01000491">
    <property type="protein sequence ID" value="KKN66765.1"/>
    <property type="molecule type" value="Genomic_DNA"/>
</dbReference>
<organism evidence="5">
    <name type="scientific">marine sediment metagenome</name>
    <dbReference type="NCBI Taxonomy" id="412755"/>
    <lineage>
        <taxon>unclassified sequences</taxon>
        <taxon>metagenomes</taxon>
        <taxon>ecological metagenomes</taxon>
    </lineage>
</organism>
<evidence type="ECO:0008006" key="6">
    <source>
        <dbReference type="Google" id="ProtNLM"/>
    </source>
</evidence>
<comment type="cofactor">
    <cofactor evidence="1">
        <name>Zn(2+)</name>
        <dbReference type="ChEBI" id="CHEBI:29105"/>
    </cofactor>
</comment>
<evidence type="ECO:0000256" key="3">
    <source>
        <dbReference type="ARBA" id="ARBA00022723"/>
    </source>
</evidence>
<protein>
    <recommendedName>
        <fullName evidence="6">3-keto-5-aminohexanoate cleavage enzyme</fullName>
    </recommendedName>
</protein>
<proteinExistence type="predicted"/>
<reference evidence="5" key="1">
    <citation type="journal article" date="2015" name="Nature">
        <title>Complex archaea that bridge the gap between prokaryotes and eukaryotes.</title>
        <authorList>
            <person name="Spang A."/>
            <person name="Saw J.H."/>
            <person name="Jorgensen S.L."/>
            <person name="Zaremba-Niedzwiedzka K."/>
            <person name="Martijn J."/>
            <person name="Lind A.E."/>
            <person name="van Eijk R."/>
            <person name="Schleper C."/>
            <person name="Guy L."/>
            <person name="Ettema T.J."/>
        </authorList>
    </citation>
    <scope>NUCLEOTIDE SEQUENCE</scope>
</reference>
<dbReference type="InterPro" id="IPR008567">
    <property type="entry name" value="BKACE"/>
</dbReference>
<evidence type="ECO:0000256" key="1">
    <source>
        <dbReference type="ARBA" id="ARBA00001947"/>
    </source>
</evidence>
<dbReference type="AlphaFoldDB" id="A0A0F9SD45"/>
<evidence type="ECO:0000313" key="5">
    <source>
        <dbReference type="EMBL" id="KKN66765.1"/>
    </source>
</evidence>
<dbReference type="Gene3D" id="3.20.20.70">
    <property type="entry name" value="Aldolase class I"/>
    <property type="match status" value="1"/>
</dbReference>
<keyword evidence="2" id="KW-0808">Transferase</keyword>
<sequence>MVGDLSSKLVISAALAGAATRKEQNPAVPYTPEEFGDEAKKCCDAGAAIVHIHARNPETGYPTWDLEKIKAVINNINQKAPEILINLSSAIGGGASLKQRIAPVQNYKPPLASLNTNSMNFSVGNFKTGQVVGNASGVFENHFEMIQTYAKEMKKAKTKPELEVYDYGGLYNILFLNKQEGLFEQPLHFQFVFGVLGGVPFSYQNLASFLNLIPLGCSWSVCGVAKDQFRAGLCAAAMGGHVRVGLEDNIRTVDGNLAKGSWEQVKWASDVAKIAGREVATPNEARKLFNLLQ</sequence>
<name>A0A0F9SD45_9ZZZZ</name>
<keyword evidence="3" id="KW-0479">Metal-binding</keyword>
<dbReference type="Pfam" id="PF05853">
    <property type="entry name" value="BKACE"/>
    <property type="match status" value="1"/>
</dbReference>
<comment type="caution">
    <text evidence="5">The sequence shown here is derived from an EMBL/GenBank/DDBJ whole genome shotgun (WGS) entry which is preliminary data.</text>
</comment>
<dbReference type="GO" id="GO:0046872">
    <property type="term" value="F:metal ion binding"/>
    <property type="evidence" value="ECO:0007669"/>
    <property type="project" value="UniProtKB-KW"/>
</dbReference>
<evidence type="ECO:0000256" key="2">
    <source>
        <dbReference type="ARBA" id="ARBA00022679"/>
    </source>
</evidence>
<dbReference type="PANTHER" id="PTHR37418">
    <property type="entry name" value="3-KETO-5-AMINOHEXANOATE CLEAVAGE ENZYME-RELATED"/>
    <property type="match status" value="1"/>
</dbReference>
<keyword evidence="4" id="KW-0862">Zinc</keyword>
<accession>A0A0F9SD45</accession>